<sequence length="101" mass="11523">MTLANWKNRRTANSLLGMPFGIKSRPKAYRMGITATMTMSTNPTRNINRKIEHEVMTSLLATPLRLLVLDRTMEDAPVRVLRRLVAIVMPCFDAIDILPQR</sequence>
<name>A0A3Q7FML7_SOLLC</name>
<evidence type="ECO:0000313" key="2">
    <source>
        <dbReference type="Proteomes" id="UP000004994"/>
    </source>
</evidence>
<reference evidence="1" key="2">
    <citation type="submission" date="2019-01" db="UniProtKB">
        <authorList>
            <consortium name="EnsemblPlants"/>
        </authorList>
    </citation>
    <scope>IDENTIFICATION</scope>
    <source>
        <strain evidence="1">cv. Heinz 1706</strain>
    </source>
</reference>
<evidence type="ECO:0000313" key="1">
    <source>
        <dbReference type="EnsemblPlants" id="Solyc03g097005.1.1"/>
    </source>
</evidence>
<dbReference type="InParanoid" id="A0A3Q7FML7"/>
<protein>
    <submittedName>
        <fullName evidence="1">Uncharacterized protein</fullName>
    </submittedName>
</protein>
<accession>A0A3Q7FML7</accession>
<reference evidence="1" key="1">
    <citation type="journal article" date="2012" name="Nature">
        <title>The tomato genome sequence provides insights into fleshy fruit evolution.</title>
        <authorList>
            <consortium name="Tomato Genome Consortium"/>
        </authorList>
    </citation>
    <scope>NUCLEOTIDE SEQUENCE [LARGE SCALE GENOMIC DNA]</scope>
    <source>
        <strain evidence="1">cv. Heinz 1706</strain>
    </source>
</reference>
<dbReference type="Proteomes" id="UP000004994">
    <property type="component" value="Chromosome 3"/>
</dbReference>
<dbReference type="Gramene" id="Solyc03g097005.1.1">
    <property type="protein sequence ID" value="Solyc03g097005.1.1"/>
    <property type="gene ID" value="Solyc03g097005.1"/>
</dbReference>
<dbReference type="EnsemblPlants" id="Solyc03g097005.1.1">
    <property type="protein sequence ID" value="Solyc03g097005.1.1"/>
    <property type="gene ID" value="Solyc03g097005.1"/>
</dbReference>
<organism evidence="1">
    <name type="scientific">Solanum lycopersicum</name>
    <name type="common">Tomato</name>
    <name type="synonym">Lycopersicon esculentum</name>
    <dbReference type="NCBI Taxonomy" id="4081"/>
    <lineage>
        <taxon>Eukaryota</taxon>
        <taxon>Viridiplantae</taxon>
        <taxon>Streptophyta</taxon>
        <taxon>Embryophyta</taxon>
        <taxon>Tracheophyta</taxon>
        <taxon>Spermatophyta</taxon>
        <taxon>Magnoliopsida</taxon>
        <taxon>eudicotyledons</taxon>
        <taxon>Gunneridae</taxon>
        <taxon>Pentapetalae</taxon>
        <taxon>asterids</taxon>
        <taxon>lamiids</taxon>
        <taxon>Solanales</taxon>
        <taxon>Solanaceae</taxon>
        <taxon>Solanoideae</taxon>
        <taxon>Solaneae</taxon>
        <taxon>Solanum</taxon>
        <taxon>Solanum subgen. Lycopersicon</taxon>
    </lineage>
</organism>
<dbReference type="AlphaFoldDB" id="A0A3Q7FML7"/>
<proteinExistence type="predicted"/>
<keyword evidence="2" id="KW-1185">Reference proteome</keyword>